<feature type="compositionally biased region" description="Low complexity" evidence="1">
    <location>
        <begin position="119"/>
        <end position="136"/>
    </location>
</feature>
<feature type="compositionally biased region" description="Basic residues" evidence="1">
    <location>
        <begin position="185"/>
        <end position="199"/>
    </location>
</feature>
<name>A0A8J4XX68_CHIOP</name>
<feature type="compositionally biased region" description="Basic residues" evidence="1">
    <location>
        <begin position="206"/>
        <end position="215"/>
    </location>
</feature>
<feature type="region of interest" description="Disordered" evidence="1">
    <location>
        <begin position="100"/>
        <end position="168"/>
    </location>
</feature>
<feature type="compositionally biased region" description="Basic and acidic residues" evidence="1">
    <location>
        <begin position="104"/>
        <end position="114"/>
    </location>
</feature>
<evidence type="ECO:0000256" key="1">
    <source>
        <dbReference type="SAM" id="MobiDB-lite"/>
    </source>
</evidence>
<feature type="region of interest" description="Disordered" evidence="1">
    <location>
        <begin position="185"/>
        <end position="215"/>
    </location>
</feature>
<evidence type="ECO:0000313" key="2">
    <source>
        <dbReference type="EMBL" id="KAG0715167.1"/>
    </source>
</evidence>
<dbReference type="Proteomes" id="UP000770661">
    <property type="component" value="Unassembled WGS sequence"/>
</dbReference>
<dbReference type="EMBL" id="JACEEZ010019958">
    <property type="protein sequence ID" value="KAG0715167.1"/>
    <property type="molecule type" value="Genomic_DNA"/>
</dbReference>
<keyword evidence="3" id="KW-1185">Reference proteome</keyword>
<proteinExistence type="predicted"/>
<sequence length="215" mass="24460">MNVGETTTPTPPRTPNTPQPVLIQGPAVSHRHPLGSSRRILREGRTARTITPPIKVLCRQDRRIRGDLIETFKILKGFDVINQENLFELSTQPRLLLPPVTQRDLSRAPSRESGGEVGSLLLSPYYSSSSPHQLSPRTELRRDPAIDRSPSPLLSGSPTSPMRCVPRLPSGRVERLRSWLKLLRQRLPKPQPRGRRRRWRDGGLRQRSRHPQPPY</sequence>
<reference evidence="2" key="1">
    <citation type="submission" date="2020-07" db="EMBL/GenBank/DDBJ databases">
        <title>The High-quality genome of the commercially important snow crab, Chionoecetes opilio.</title>
        <authorList>
            <person name="Jeong J.-H."/>
            <person name="Ryu S."/>
        </authorList>
    </citation>
    <scope>NUCLEOTIDE SEQUENCE</scope>
    <source>
        <strain evidence="2">MADBK_172401_WGS</strain>
        <tissue evidence="2">Digestive gland</tissue>
    </source>
</reference>
<protein>
    <submittedName>
        <fullName evidence="2">Uncharacterized protein</fullName>
    </submittedName>
</protein>
<comment type="caution">
    <text evidence="2">The sequence shown here is derived from an EMBL/GenBank/DDBJ whole genome shotgun (WGS) entry which is preliminary data.</text>
</comment>
<organism evidence="2 3">
    <name type="scientific">Chionoecetes opilio</name>
    <name type="common">Atlantic snow crab</name>
    <name type="synonym">Cancer opilio</name>
    <dbReference type="NCBI Taxonomy" id="41210"/>
    <lineage>
        <taxon>Eukaryota</taxon>
        <taxon>Metazoa</taxon>
        <taxon>Ecdysozoa</taxon>
        <taxon>Arthropoda</taxon>
        <taxon>Crustacea</taxon>
        <taxon>Multicrustacea</taxon>
        <taxon>Malacostraca</taxon>
        <taxon>Eumalacostraca</taxon>
        <taxon>Eucarida</taxon>
        <taxon>Decapoda</taxon>
        <taxon>Pleocyemata</taxon>
        <taxon>Brachyura</taxon>
        <taxon>Eubrachyura</taxon>
        <taxon>Majoidea</taxon>
        <taxon>Majidae</taxon>
        <taxon>Chionoecetes</taxon>
    </lineage>
</organism>
<feature type="compositionally biased region" description="Low complexity" evidence="1">
    <location>
        <begin position="149"/>
        <end position="161"/>
    </location>
</feature>
<accession>A0A8J4XX68</accession>
<gene>
    <name evidence="2" type="ORF">GWK47_012584</name>
</gene>
<dbReference type="AlphaFoldDB" id="A0A8J4XX68"/>
<evidence type="ECO:0000313" key="3">
    <source>
        <dbReference type="Proteomes" id="UP000770661"/>
    </source>
</evidence>